<proteinExistence type="predicted"/>
<gene>
    <name evidence="1" type="ORF">FA13DRAFT_675665</name>
</gene>
<evidence type="ECO:0000313" key="1">
    <source>
        <dbReference type="EMBL" id="TEB29350.1"/>
    </source>
</evidence>
<dbReference type="AlphaFoldDB" id="A0A4Y7T5F1"/>
<name>A0A4Y7T5F1_COPMI</name>
<organism evidence="1 2">
    <name type="scientific">Coprinellus micaceus</name>
    <name type="common">Glistening ink-cap mushroom</name>
    <name type="synonym">Coprinus micaceus</name>
    <dbReference type="NCBI Taxonomy" id="71717"/>
    <lineage>
        <taxon>Eukaryota</taxon>
        <taxon>Fungi</taxon>
        <taxon>Dikarya</taxon>
        <taxon>Basidiomycota</taxon>
        <taxon>Agaricomycotina</taxon>
        <taxon>Agaricomycetes</taxon>
        <taxon>Agaricomycetidae</taxon>
        <taxon>Agaricales</taxon>
        <taxon>Agaricineae</taxon>
        <taxon>Psathyrellaceae</taxon>
        <taxon>Coprinellus</taxon>
    </lineage>
</organism>
<dbReference type="EMBL" id="QPFP01000028">
    <property type="protein sequence ID" value="TEB29350.1"/>
    <property type="molecule type" value="Genomic_DNA"/>
</dbReference>
<sequence>MHYSLFILQDPKGGMQIPTMAFNTSSFESATVPDISCVRKRIQRGPILWYITCWYFLPSQNASPHPHFQWTSRACWRHDFGGRIRGSAPIEYHPDRRTWWSAYMVNALGRCKRLVAFRATMSPTPVVAFGPTVISNALVVVERPVAILTPVRHIGVNAAGRWARPALERPDINSARRPRGRVN</sequence>
<accession>A0A4Y7T5F1</accession>
<dbReference type="Proteomes" id="UP000298030">
    <property type="component" value="Unassembled WGS sequence"/>
</dbReference>
<reference evidence="1 2" key="1">
    <citation type="journal article" date="2019" name="Nat. Ecol. Evol.">
        <title>Megaphylogeny resolves global patterns of mushroom evolution.</title>
        <authorList>
            <person name="Varga T."/>
            <person name="Krizsan K."/>
            <person name="Foldi C."/>
            <person name="Dima B."/>
            <person name="Sanchez-Garcia M."/>
            <person name="Sanchez-Ramirez S."/>
            <person name="Szollosi G.J."/>
            <person name="Szarkandi J.G."/>
            <person name="Papp V."/>
            <person name="Albert L."/>
            <person name="Andreopoulos W."/>
            <person name="Angelini C."/>
            <person name="Antonin V."/>
            <person name="Barry K.W."/>
            <person name="Bougher N.L."/>
            <person name="Buchanan P."/>
            <person name="Buyck B."/>
            <person name="Bense V."/>
            <person name="Catcheside P."/>
            <person name="Chovatia M."/>
            <person name="Cooper J."/>
            <person name="Damon W."/>
            <person name="Desjardin D."/>
            <person name="Finy P."/>
            <person name="Geml J."/>
            <person name="Haridas S."/>
            <person name="Hughes K."/>
            <person name="Justo A."/>
            <person name="Karasinski D."/>
            <person name="Kautmanova I."/>
            <person name="Kiss B."/>
            <person name="Kocsube S."/>
            <person name="Kotiranta H."/>
            <person name="LaButti K.M."/>
            <person name="Lechner B.E."/>
            <person name="Liimatainen K."/>
            <person name="Lipzen A."/>
            <person name="Lukacs Z."/>
            <person name="Mihaltcheva S."/>
            <person name="Morgado L.N."/>
            <person name="Niskanen T."/>
            <person name="Noordeloos M.E."/>
            <person name="Ohm R.A."/>
            <person name="Ortiz-Santana B."/>
            <person name="Ovrebo C."/>
            <person name="Racz N."/>
            <person name="Riley R."/>
            <person name="Savchenko A."/>
            <person name="Shiryaev A."/>
            <person name="Soop K."/>
            <person name="Spirin V."/>
            <person name="Szebenyi C."/>
            <person name="Tomsovsky M."/>
            <person name="Tulloss R.E."/>
            <person name="Uehling J."/>
            <person name="Grigoriev I.V."/>
            <person name="Vagvolgyi C."/>
            <person name="Papp T."/>
            <person name="Martin F.M."/>
            <person name="Miettinen O."/>
            <person name="Hibbett D.S."/>
            <person name="Nagy L.G."/>
        </authorList>
    </citation>
    <scope>NUCLEOTIDE SEQUENCE [LARGE SCALE GENOMIC DNA]</scope>
    <source>
        <strain evidence="1 2">FP101781</strain>
    </source>
</reference>
<protein>
    <submittedName>
        <fullName evidence="1">Uncharacterized protein</fullName>
    </submittedName>
</protein>
<evidence type="ECO:0000313" key="2">
    <source>
        <dbReference type="Proteomes" id="UP000298030"/>
    </source>
</evidence>
<comment type="caution">
    <text evidence="1">The sequence shown here is derived from an EMBL/GenBank/DDBJ whole genome shotgun (WGS) entry which is preliminary data.</text>
</comment>
<keyword evidence="2" id="KW-1185">Reference proteome</keyword>